<dbReference type="OrthoDB" id="2250022at2759"/>
<dbReference type="GO" id="GO:0071037">
    <property type="term" value="P:nuclear polyadenylation-dependent snRNA catabolic process"/>
    <property type="evidence" value="ECO:0007669"/>
    <property type="project" value="TreeGrafter"/>
</dbReference>
<dbReference type="SMART" id="SM00474">
    <property type="entry name" value="35EXOc"/>
    <property type="match status" value="1"/>
</dbReference>
<dbReference type="PANTHER" id="PTHR12124:SF47">
    <property type="entry name" value="EXOSOME COMPONENT 10"/>
    <property type="match status" value="1"/>
</dbReference>
<comment type="similarity">
    <text evidence="8">Belongs to the exosome component 10/RRP6 family.</text>
</comment>
<dbReference type="Gene3D" id="3.30.420.10">
    <property type="entry name" value="Ribonuclease H-like superfamily/Ribonuclease H"/>
    <property type="match status" value="1"/>
</dbReference>
<dbReference type="GO" id="GO:0003727">
    <property type="term" value="F:single-stranded RNA binding"/>
    <property type="evidence" value="ECO:0007669"/>
    <property type="project" value="TreeGrafter"/>
</dbReference>
<evidence type="ECO:0000256" key="9">
    <source>
        <dbReference type="SAM" id="MobiDB-lite"/>
    </source>
</evidence>
<evidence type="ECO:0000256" key="7">
    <source>
        <dbReference type="ARBA" id="ARBA00023242"/>
    </source>
</evidence>
<dbReference type="Pfam" id="PF08066">
    <property type="entry name" value="PMC2NT"/>
    <property type="match status" value="1"/>
</dbReference>
<feature type="region of interest" description="Disordered" evidence="9">
    <location>
        <begin position="786"/>
        <end position="870"/>
    </location>
</feature>
<dbReference type="InterPro" id="IPR036397">
    <property type="entry name" value="RNaseH_sf"/>
</dbReference>
<dbReference type="GO" id="GO:0000166">
    <property type="term" value="F:nucleotide binding"/>
    <property type="evidence" value="ECO:0007669"/>
    <property type="project" value="InterPro"/>
</dbReference>
<keyword evidence="2" id="KW-0698">rRNA processing</keyword>
<keyword evidence="6" id="KW-0269">Exonuclease</keyword>
<protein>
    <recommendedName>
        <fullName evidence="10">HRDC domain-containing protein</fullName>
    </recommendedName>
</protein>
<gene>
    <name evidence="11" type="ORF">DAEQUDRAFT_698972</name>
</gene>
<sequence length="870" mass="94492">MLESSASVGGYAAPTTASFNDYNAALQTAALKATKNAAQLPADIPFHRSVDRAFAKDLDAASARVLALANRLLGLVSTTDTNAAAKRKGKARLENEDDVVDSFHAMVVDPMDQLLERADICLDEFLGRSKPPAIAVNPAQPTVQKSRKANVPPGRLDPALQHASSLAKPQLSFRRRPDNGNTSMWQPTLKHKFNAQVPLGYNLRDEDSEEELSGPSALHPYRYEIRHIPYPAHMFASTPPVPPRSFDATPFTWVSTPAAFDAMLDKLRGAQEIAIDLEHHSYRTFAGFVCLMQISTREEDWVVDTLALREELESLNEVFTDPRIVKVLHGAESDIVWLQQDFNLYIVNLFDTYHASKVLDFPRHSLATLLEMYCDFTADKKYQLADWRIRPLPAEMLAYARSDTHFLLYIYDNLRNALLDRGQSQSRSQSRSGTPPSSSQHQDQMPAAHVLVRDVLARSEETALRVYEKEIYDTAEGSGPGGWDTLAKKWNKITLTAGAEAQTGAGSVYAVHRAVYRCVHAWRDRVAREEDESTRYVLPNHYLFVLAEKPPADMAGLLSIFHPVPAVIRRRSKELLDAIRDAVKEALGALKAKTAPEAAQPEASVTEGGAQDGDVQMGVAATADPASSCSGPAQSASSLTGLWAHALGAPKASAAASALLGNPVLAKVEVKGTAMFAAASSALFGDASRVVARPSGMPDSTNKMRFREVVARIHGALVIAPSVPRLTSTGSSAPDADKVVVKEEAEGAADAGPAVADGVELPFVPAAQRGKAETVEDDSIVVVGQRRTRKRKRAPKTAKNEDGPEPVEAFDYGTVSNILDEEAEPEAEDAGAKKRKKKQGALAGYQYGDFPAPPVARAQPRSGNQTRTFR</sequence>
<evidence type="ECO:0000259" key="10">
    <source>
        <dbReference type="PROSITE" id="PS50967"/>
    </source>
</evidence>
<dbReference type="GO" id="GO:0000176">
    <property type="term" value="C:nuclear exosome (RNase complex)"/>
    <property type="evidence" value="ECO:0007669"/>
    <property type="project" value="InterPro"/>
</dbReference>
<dbReference type="GO" id="GO:0071044">
    <property type="term" value="P:histone mRNA catabolic process"/>
    <property type="evidence" value="ECO:0007669"/>
    <property type="project" value="TreeGrafter"/>
</dbReference>
<dbReference type="InterPro" id="IPR012588">
    <property type="entry name" value="Exosome-assoc_fac_Rrp6_N"/>
</dbReference>
<name>A0A165LCS4_9APHY</name>
<dbReference type="GO" id="GO:0071051">
    <property type="term" value="P:poly(A)-dependent snoRNA 3'-end processing"/>
    <property type="evidence" value="ECO:0007669"/>
    <property type="project" value="TreeGrafter"/>
</dbReference>
<dbReference type="GO" id="GO:0071039">
    <property type="term" value="P:nuclear polyadenylation-dependent CUT catabolic process"/>
    <property type="evidence" value="ECO:0007669"/>
    <property type="project" value="TreeGrafter"/>
</dbReference>
<dbReference type="Pfam" id="PF00570">
    <property type="entry name" value="HRDC"/>
    <property type="match status" value="1"/>
</dbReference>
<evidence type="ECO:0000256" key="4">
    <source>
        <dbReference type="ARBA" id="ARBA00022801"/>
    </source>
</evidence>
<keyword evidence="7" id="KW-0539">Nucleus</keyword>
<dbReference type="PANTHER" id="PTHR12124">
    <property type="entry name" value="POLYMYOSITIS/SCLERODERMA AUTOANTIGEN-RELATED"/>
    <property type="match status" value="1"/>
</dbReference>
<organism evidence="11 12">
    <name type="scientific">Daedalea quercina L-15889</name>
    <dbReference type="NCBI Taxonomy" id="1314783"/>
    <lineage>
        <taxon>Eukaryota</taxon>
        <taxon>Fungi</taxon>
        <taxon>Dikarya</taxon>
        <taxon>Basidiomycota</taxon>
        <taxon>Agaricomycotina</taxon>
        <taxon>Agaricomycetes</taxon>
        <taxon>Polyporales</taxon>
        <taxon>Fomitopsis</taxon>
    </lineage>
</organism>
<comment type="subcellular location">
    <subcellularLocation>
        <location evidence="1">Nucleus</location>
    </subcellularLocation>
</comment>
<dbReference type="FunFam" id="1.10.150.80:FF:000001">
    <property type="entry name" value="Putative exosome component 10"/>
    <property type="match status" value="1"/>
</dbReference>
<dbReference type="InterPro" id="IPR002562">
    <property type="entry name" value="3'-5'_exonuclease_dom"/>
</dbReference>
<dbReference type="InterPro" id="IPR002121">
    <property type="entry name" value="HRDC_dom"/>
</dbReference>
<keyword evidence="5" id="KW-0271">Exosome</keyword>
<dbReference type="GO" id="GO:0071035">
    <property type="term" value="P:nuclear polyadenylation-dependent rRNA catabolic process"/>
    <property type="evidence" value="ECO:0007669"/>
    <property type="project" value="TreeGrafter"/>
</dbReference>
<dbReference type="Gene3D" id="1.10.150.80">
    <property type="entry name" value="HRDC domain"/>
    <property type="match status" value="1"/>
</dbReference>
<dbReference type="GO" id="GO:0005730">
    <property type="term" value="C:nucleolus"/>
    <property type="evidence" value="ECO:0007669"/>
    <property type="project" value="TreeGrafter"/>
</dbReference>
<evidence type="ECO:0000256" key="1">
    <source>
        <dbReference type="ARBA" id="ARBA00004123"/>
    </source>
</evidence>
<evidence type="ECO:0000313" key="11">
    <source>
        <dbReference type="EMBL" id="KZT64247.1"/>
    </source>
</evidence>
<dbReference type="AlphaFoldDB" id="A0A165LCS4"/>
<dbReference type="EMBL" id="KV429135">
    <property type="protein sequence ID" value="KZT64247.1"/>
    <property type="molecule type" value="Genomic_DNA"/>
</dbReference>
<dbReference type="Proteomes" id="UP000076727">
    <property type="component" value="Unassembled WGS sequence"/>
</dbReference>
<evidence type="ECO:0000256" key="6">
    <source>
        <dbReference type="ARBA" id="ARBA00022839"/>
    </source>
</evidence>
<reference evidence="11 12" key="1">
    <citation type="journal article" date="2016" name="Mol. Biol. Evol.">
        <title>Comparative Genomics of Early-Diverging Mushroom-Forming Fungi Provides Insights into the Origins of Lignocellulose Decay Capabilities.</title>
        <authorList>
            <person name="Nagy L.G."/>
            <person name="Riley R."/>
            <person name="Tritt A."/>
            <person name="Adam C."/>
            <person name="Daum C."/>
            <person name="Floudas D."/>
            <person name="Sun H."/>
            <person name="Yadav J.S."/>
            <person name="Pangilinan J."/>
            <person name="Larsson K.H."/>
            <person name="Matsuura K."/>
            <person name="Barry K."/>
            <person name="Labutti K."/>
            <person name="Kuo R."/>
            <person name="Ohm R.A."/>
            <person name="Bhattacharya S.S."/>
            <person name="Shirouzu T."/>
            <person name="Yoshinaga Y."/>
            <person name="Martin F.M."/>
            <person name="Grigoriev I.V."/>
            <person name="Hibbett D.S."/>
        </authorList>
    </citation>
    <scope>NUCLEOTIDE SEQUENCE [LARGE SCALE GENOMIC DNA]</scope>
    <source>
        <strain evidence="11 12">L-15889</strain>
    </source>
</reference>
<dbReference type="GO" id="GO:0000175">
    <property type="term" value="F:3'-5'-RNA exonuclease activity"/>
    <property type="evidence" value="ECO:0007669"/>
    <property type="project" value="InterPro"/>
</dbReference>
<evidence type="ECO:0000256" key="3">
    <source>
        <dbReference type="ARBA" id="ARBA00022722"/>
    </source>
</evidence>
<keyword evidence="3" id="KW-0540">Nuclease</keyword>
<dbReference type="SMART" id="SM00341">
    <property type="entry name" value="HRDC"/>
    <property type="match status" value="1"/>
</dbReference>
<dbReference type="Pfam" id="PF01612">
    <property type="entry name" value="DNA_pol_A_exo1"/>
    <property type="match status" value="1"/>
</dbReference>
<dbReference type="SUPFAM" id="SSF53098">
    <property type="entry name" value="Ribonuclease H-like"/>
    <property type="match status" value="1"/>
</dbReference>
<feature type="region of interest" description="Disordered" evidence="9">
    <location>
        <begin position="593"/>
        <end position="612"/>
    </location>
</feature>
<dbReference type="InterPro" id="IPR049559">
    <property type="entry name" value="Rrp6p-like_exo"/>
</dbReference>
<feature type="domain" description="HRDC" evidence="10">
    <location>
        <begin position="509"/>
        <end position="589"/>
    </location>
</feature>
<dbReference type="SUPFAM" id="SSF47819">
    <property type="entry name" value="HRDC-like"/>
    <property type="match status" value="1"/>
</dbReference>
<proteinExistence type="inferred from homology"/>
<dbReference type="CDD" id="cd06147">
    <property type="entry name" value="Rrp6p_like_exo"/>
    <property type="match status" value="1"/>
</dbReference>
<evidence type="ECO:0000256" key="8">
    <source>
        <dbReference type="ARBA" id="ARBA00043957"/>
    </source>
</evidence>
<dbReference type="GO" id="GO:0071040">
    <property type="term" value="P:nuclear polyadenylation-dependent antisense transcript catabolic process"/>
    <property type="evidence" value="ECO:0007669"/>
    <property type="project" value="TreeGrafter"/>
</dbReference>
<feature type="compositionally biased region" description="Acidic residues" evidence="9">
    <location>
        <begin position="819"/>
        <end position="829"/>
    </location>
</feature>
<dbReference type="PROSITE" id="PS50967">
    <property type="entry name" value="HRDC"/>
    <property type="match status" value="1"/>
</dbReference>
<dbReference type="InterPro" id="IPR010997">
    <property type="entry name" value="HRDC-like_sf"/>
</dbReference>
<evidence type="ECO:0000256" key="2">
    <source>
        <dbReference type="ARBA" id="ARBA00022552"/>
    </source>
</evidence>
<evidence type="ECO:0000313" key="12">
    <source>
        <dbReference type="Proteomes" id="UP000076727"/>
    </source>
</evidence>
<feature type="compositionally biased region" description="Basic residues" evidence="9">
    <location>
        <begin position="786"/>
        <end position="796"/>
    </location>
</feature>
<dbReference type="FunFam" id="3.30.420.10:FF:000059">
    <property type="entry name" value="Exosome complex exonuclease Rrp6"/>
    <property type="match status" value="1"/>
</dbReference>
<dbReference type="GO" id="GO:0071036">
    <property type="term" value="P:nuclear polyadenylation-dependent snoRNA catabolic process"/>
    <property type="evidence" value="ECO:0007669"/>
    <property type="project" value="TreeGrafter"/>
</dbReference>
<feature type="compositionally biased region" description="Polar residues" evidence="9">
    <location>
        <begin position="861"/>
        <end position="870"/>
    </location>
</feature>
<dbReference type="InterPro" id="IPR044876">
    <property type="entry name" value="HRDC_dom_sf"/>
</dbReference>
<evidence type="ECO:0000256" key="5">
    <source>
        <dbReference type="ARBA" id="ARBA00022835"/>
    </source>
</evidence>
<dbReference type="GO" id="GO:0000467">
    <property type="term" value="P:exonucleolytic trimming to generate mature 3'-end of 5.8S rRNA from tricistronic rRNA transcript (SSU-rRNA, 5.8S rRNA, LSU-rRNA)"/>
    <property type="evidence" value="ECO:0007669"/>
    <property type="project" value="InterPro"/>
</dbReference>
<keyword evidence="12" id="KW-1185">Reference proteome</keyword>
<dbReference type="STRING" id="1314783.A0A165LCS4"/>
<feature type="region of interest" description="Disordered" evidence="9">
    <location>
        <begin position="422"/>
        <end position="445"/>
    </location>
</feature>
<dbReference type="GO" id="GO:0071038">
    <property type="term" value="P:TRAMP-dependent tRNA surveillance pathway"/>
    <property type="evidence" value="ECO:0007669"/>
    <property type="project" value="TreeGrafter"/>
</dbReference>
<keyword evidence="4" id="KW-0378">Hydrolase</keyword>
<dbReference type="InterPro" id="IPR012337">
    <property type="entry name" value="RNaseH-like_sf"/>
</dbReference>
<feature type="compositionally biased region" description="Low complexity" evidence="9">
    <location>
        <begin position="422"/>
        <end position="440"/>
    </location>
</feature>
<accession>A0A165LCS4</accession>
<dbReference type="InterPro" id="IPR045092">
    <property type="entry name" value="Rrp6-like"/>
</dbReference>